<dbReference type="PANTHER" id="PTHR23117:SF13">
    <property type="entry name" value="GUANYLATE KINASE"/>
    <property type="match status" value="1"/>
</dbReference>
<dbReference type="GO" id="GO:0005829">
    <property type="term" value="C:cytosol"/>
    <property type="evidence" value="ECO:0007669"/>
    <property type="project" value="TreeGrafter"/>
</dbReference>
<dbReference type="Pfam" id="PF00625">
    <property type="entry name" value="Guanylate_kin"/>
    <property type="match status" value="1"/>
</dbReference>
<dbReference type="InterPro" id="IPR008144">
    <property type="entry name" value="Guanylate_kin-like_dom"/>
</dbReference>
<evidence type="ECO:0000256" key="1">
    <source>
        <dbReference type="ARBA" id="ARBA00003531"/>
    </source>
</evidence>
<comment type="function">
    <text evidence="1 13">Essential for recycling GMP and indirectly, cGMP.</text>
</comment>
<evidence type="ECO:0000259" key="14">
    <source>
        <dbReference type="PROSITE" id="PS50052"/>
    </source>
</evidence>
<protein>
    <recommendedName>
        <fullName evidence="5 13">Guanylate kinase</fullName>
        <ecNumber evidence="4 13">2.7.4.8</ecNumber>
    </recommendedName>
    <alternativeName>
        <fullName evidence="11 13">GMP kinase</fullName>
    </alternativeName>
</protein>
<dbReference type="SMART" id="SM00072">
    <property type="entry name" value="GuKc"/>
    <property type="match status" value="1"/>
</dbReference>
<evidence type="ECO:0000256" key="13">
    <source>
        <dbReference type="HAMAP-Rule" id="MF_00328"/>
    </source>
</evidence>
<accession>A0A8H2M7I0</accession>
<evidence type="ECO:0000256" key="2">
    <source>
        <dbReference type="ARBA" id="ARBA00004496"/>
    </source>
</evidence>
<sequence length="211" mass="24177">MSKGFLLVLSGPSGSGKGTVSAALMEKNKEIKYSTSVTTRTPRPGEVNGENYFFATMEEFEKMVEKDELLEHAHVHTNYYGTPKEFVFNQINQGEIVLLEIDVQGALQVKDKYKEAVFIFLLPPSMDELLDRIRKRGTETEEDIETRFSNAFKELDFVGEYDYFVVNDSVDQAVKDIESIIAAEKLRVKRHSDIKKIMMKGRKDSFEHSKF</sequence>
<dbReference type="FunFam" id="3.40.50.300:FF:000855">
    <property type="entry name" value="Guanylate kinase"/>
    <property type="match status" value="1"/>
</dbReference>
<dbReference type="PANTHER" id="PTHR23117">
    <property type="entry name" value="GUANYLATE KINASE-RELATED"/>
    <property type="match status" value="1"/>
</dbReference>
<gene>
    <name evidence="13 15" type="primary">gmk</name>
    <name evidence="15" type="ORF">NCTC13150_00739</name>
</gene>
<dbReference type="EC" id="2.7.4.8" evidence="4 13"/>
<evidence type="ECO:0000256" key="4">
    <source>
        <dbReference type="ARBA" id="ARBA00012961"/>
    </source>
</evidence>
<dbReference type="HAMAP" id="MF_00328">
    <property type="entry name" value="Guanylate_kinase"/>
    <property type="match status" value="1"/>
</dbReference>
<dbReference type="GO" id="GO:0004385">
    <property type="term" value="F:GMP kinase activity"/>
    <property type="evidence" value="ECO:0007669"/>
    <property type="project" value="UniProtKB-UniRule"/>
</dbReference>
<dbReference type="InterPro" id="IPR017665">
    <property type="entry name" value="Guanylate_kinase"/>
</dbReference>
<dbReference type="CDD" id="cd00071">
    <property type="entry name" value="GMPK"/>
    <property type="match status" value="1"/>
</dbReference>
<feature type="binding site" evidence="13">
    <location>
        <begin position="11"/>
        <end position="18"/>
    </location>
    <ligand>
        <name>ATP</name>
        <dbReference type="ChEBI" id="CHEBI:30616"/>
    </ligand>
</feature>
<keyword evidence="8 13" id="KW-0547">Nucleotide-binding</keyword>
<evidence type="ECO:0000313" key="16">
    <source>
        <dbReference type="Proteomes" id="UP000377798"/>
    </source>
</evidence>
<reference evidence="15 16" key="1">
    <citation type="submission" date="2019-02" db="EMBL/GenBank/DDBJ databases">
        <authorList>
            <consortium name="Pathogen Informatics"/>
        </authorList>
    </citation>
    <scope>NUCLEOTIDE SEQUENCE [LARGE SCALE GENOMIC DNA]</scope>
    <source>
        <strain evidence="15 16">3012STDY7089603</strain>
    </source>
</reference>
<keyword evidence="6 13" id="KW-0963">Cytoplasm</keyword>
<name>A0A8H2M7I0_9FIRM</name>
<dbReference type="FunFam" id="3.30.63.10:FF:000002">
    <property type="entry name" value="Guanylate kinase 1"/>
    <property type="match status" value="1"/>
</dbReference>
<evidence type="ECO:0000313" key="15">
    <source>
        <dbReference type="EMBL" id="VFB16221.1"/>
    </source>
</evidence>
<evidence type="ECO:0000256" key="8">
    <source>
        <dbReference type="ARBA" id="ARBA00022741"/>
    </source>
</evidence>
<keyword evidence="9 13" id="KW-0418">Kinase</keyword>
<comment type="catalytic activity">
    <reaction evidence="12 13">
        <text>GMP + ATP = GDP + ADP</text>
        <dbReference type="Rhea" id="RHEA:20780"/>
        <dbReference type="ChEBI" id="CHEBI:30616"/>
        <dbReference type="ChEBI" id="CHEBI:58115"/>
        <dbReference type="ChEBI" id="CHEBI:58189"/>
        <dbReference type="ChEBI" id="CHEBI:456216"/>
        <dbReference type="EC" id="2.7.4.8"/>
    </reaction>
</comment>
<dbReference type="Proteomes" id="UP000377798">
    <property type="component" value="Unassembled WGS sequence"/>
</dbReference>
<evidence type="ECO:0000256" key="11">
    <source>
        <dbReference type="ARBA" id="ARBA00030128"/>
    </source>
</evidence>
<keyword evidence="7 13" id="KW-0808">Transferase</keyword>
<evidence type="ECO:0000256" key="7">
    <source>
        <dbReference type="ARBA" id="ARBA00022679"/>
    </source>
</evidence>
<dbReference type="Gene3D" id="3.30.63.10">
    <property type="entry name" value="Guanylate Kinase phosphate binding domain"/>
    <property type="match status" value="1"/>
</dbReference>
<dbReference type="GO" id="GO:0005524">
    <property type="term" value="F:ATP binding"/>
    <property type="evidence" value="ECO:0007669"/>
    <property type="project" value="UniProtKB-UniRule"/>
</dbReference>
<comment type="subcellular location">
    <subcellularLocation>
        <location evidence="2 13">Cytoplasm</location>
    </subcellularLocation>
</comment>
<dbReference type="EMBL" id="CAACYI010000001">
    <property type="protein sequence ID" value="VFB16221.1"/>
    <property type="molecule type" value="Genomic_DNA"/>
</dbReference>
<dbReference type="InterPro" id="IPR008145">
    <property type="entry name" value="GK/Ca_channel_bsu"/>
</dbReference>
<dbReference type="RefSeq" id="WP_034439575.1">
    <property type="nucleotide sequence ID" value="NZ_CAACYI010000001.1"/>
</dbReference>
<keyword evidence="16" id="KW-1185">Reference proteome</keyword>
<evidence type="ECO:0000256" key="12">
    <source>
        <dbReference type="ARBA" id="ARBA00048594"/>
    </source>
</evidence>
<proteinExistence type="inferred from homology"/>
<organism evidence="15 16">
    <name type="scientific">Urinicoccus massiliensis</name>
    <dbReference type="NCBI Taxonomy" id="1723382"/>
    <lineage>
        <taxon>Bacteria</taxon>
        <taxon>Bacillati</taxon>
        <taxon>Bacillota</taxon>
        <taxon>Tissierellia</taxon>
        <taxon>Tissierellales</taxon>
        <taxon>Peptoniphilaceae</taxon>
        <taxon>Urinicoccus</taxon>
    </lineage>
</organism>
<feature type="domain" description="Guanylate kinase-like" evidence="14">
    <location>
        <begin position="4"/>
        <end position="182"/>
    </location>
</feature>
<dbReference type="AlphaFoldDB" id="A0A8H2M7I0"/>
<comment type="similarity">
    <text evidence="3 13">Belongs to the guanylate kinase family.</text>
</comment>
<evidence type="ECO:0000256" key="10">
    <source>
        <dbReference type="ARBA" id="ARBA00022840"/>
    </source>
</evidence>
<dbReference type="SUPFAM" id="SSF52540">
    <property type="entry name" value="P-loop containing nucleoside triphosphate hydrolases"/>
    <property type="match status" value="1"/>
</dbReference>
<dbReference type="NCBIfam" id="TIGR03263">
    <property type="entry name" value="guanyl_kin"/>
    <property type="match status" value="1"/>
</dbReference>
<dbReference type="PROSITE" id="PS50052">
    <property type="entry name" value="GUANYLATE_KINASE_2"/>
    <property type="match status" value="1"/>
</dbReference>
<dbReference type="Gene3D" id="3.40.50.300">
    <property type="entry name" value="P-loop containing nucleotide triphosphate hydrolases"/>
    <property type="match status" value="1"/>
</dbReference>
<keyword evidence="10 13" id="KW-0067">ATP-binding</keyword>
<evidence type="ECO:0000256" key="3">
    <source>
        <dbReference type="ARBA" id="ARBA00005790"/>
    </source>
</evidence>
<comment type="caution">
    <text evidence="15">The sequence shown here is derived from an EMBL/GenBank/DDBJ whole genome shotgun (WGS) entry which is preliminary data.</text>
</comment>
<evidence type="ECO:0000256" key="9">
    <source>
        <dbReference type="ARBA" id="ARBA00022777"/>
    </source>
</evidence>
<evidence type="ECO:0000256" key="6">
    <source>
        <dbReference type="ARBA" id="ARBA00022490"/>
    </source>
</evidence>
<dbReference type="InterPro" id="IPR027417">
    <property type="entry name" value="P-loop_NTPase"/>
</dbReference>
<evidence type="ECO:0000256" key="5">
    <source>
        <dbReference type="ARBA" id="ARBA00016296"/>
    </source>
</evidence>